<dbReference type="InterPro" id="IPR007685">
    <property type="entry name" value="RelA_SpoT"/>
</dbReference>
<sequence>MSSVSPLGWRVGPEQIFAALDTLEAWRAAHARPLGAATNGLRSRVQTVGCGHIEVSQRLKRIPTIIDKLGREPGMNLGRMHDIGGCRAVLRSLEEVQRVQSRYAGDPVTVRTRDYVVKPKPDGYRAVHVIVRYQGRLIEVQLRTQVQHEWAYTVESVTSRFGLDIKVGGGPAPVRDWFAAVSEAMALEEDGQTVGTELLHRVNTLRRAAQPYLQGVRR</sequence>
<dbReference type="SMART" id="SM00954">
    <property type="entry name" value="RelA_SpoT"/>
    <property type="match status" value="1"/>
</dbReference>
<dbReference type="InterPro" id="IPR043519">
    <property type="entry name" value="NT_sf"/>
</dbReference>
<dbReference type="SUPFAM" id="SSF81301">
    <property type="entry name" value="Nucleotidyltransferase"/>
    <property type="match status" value="1"/>
</dbReference>
<protein>
    <submittedName>
        <fullName evidence="2">GTP pyrophosphokinase YjbM</fullName>
    </submittedName>
</protein>
<evidence type="ECO:0000313" key="2">
    <source>
        <dbReference type="EMBL" id="VTO96693.1"/>
    </source>
</evidence>
<gene>
    <name evidence="2" type="primary">yjbM</name>
    <name evidence="2" type="ORF">BIN_B_01669</name>
</gene>
<dbReference type="GO" id="GO:0015969">
    <property type="term" value="P:guanosine tetraphosphate metabolic process"/>
    <property type="evidence" value="ECO:0007669"/>
    <property type="project" value="InterPro"/>
</dbReference>
<accession>A0A653EGN8</accession>
<keyword evidence="2" id="KW-0418">Kinase</keyword>
<dbReference type="CDD" id="cd05399">
    <property type="entry name" value="NT_Rel-Spo_like"/>
    <property type="match status" value="1"/>
</dbReference>
<evidence type="ECO:0000259" key="1">
    <source>
        <dbReference type="SMART" id="SM00954"/>
    </source>
</evidence>
<dbReference type="Gene3D" id="3.30.460.10">
    <property type="entry name" value="Beta Polymerase, domain 2"/>
    <property type="match status" value="1"/>
</dbReference>
<feature type="domain" description="RelA/SpoT" evidence="1">
    <location>
        <begin position="57"/>
        <end position="165"/>
    </location>
</feature>
<dbReference type="PANTHER" id="PTHR47837">
    <property type="entry name" value="GTP PYROPHOSPHOKINASE YJBM"/>
    <property type="match status" value="1"/>
</dbReference>
<dbReference type="PANTHER" id="PTHR47837:SF1">
    <property type="entry name" value="GTP PYROPHOSPHOKINASE YJBM"/>
    <property type="match status" value="1"/>
</dbReference>
<proteinExistence type="predicted"/>
<dbReference type="GO" id="GO:0016301">
    <property type="term" value="F:kinase activity"/>
    <property type="evidence" value="ECO:0007669"/>
    <property type="project" value="UniProtKB-KW"/>
</dbReference>
<dbReference type="Pfam" id="PF04607">
    <property type="entry name" value="RelA_SpoT"/>
    <property type="match status" value="1"/>
</dbReference>
<keyword evidence="2" id="KW-0808">Transferase</keyword>
<organism evidence="2">
    <name type="scientific">Mycobacterium riyadhense</name>
    <dbReference type="NCBI Taxonomy" id="486698"/>
    <lineage>
        <taxon>Bacteria</taxon>
        <taxon>Bacillati</taxon>
        <taxon>Actinomycetota</taxon>
        <taxon>Actinomycetes</taxon>
        <taxon>Mycobacteriales</taxon>
        <taxon>Mycobacteriaceae</taxon>
        <taxon>Mycobacterium</taxon>
    </lineage>
</organism>
<reference evidence="2" key="1">
    <citation type="submission" date="2019-05" db="EMBL/GenBank/DDBJ databases">
        <authorList>
            <person name="Naeem R."/>
            <person name="Antony C."/>
            <person name="Guan Q."/>
        </authorList>
    </citation>
    <scope>NUCLEOTIDE SEQUENCE</scope>
    <source>
        <strain evidence="2">2</strain>
    </source>
</reference>
<dbReference type="InterPro" id="IPR052366">
    <property type="entry name" value="GTP_Pyrophosphokinase"/>
</dbReference>
<name>A0A653EGN8_9MYCO</name>
<dbReference type="EMBL" id="LR589075">
    <property type="protein sequence ID" value="VTO96693.1"/>
    <property type="molecule type" value="Genomic_DNA"/>
</dbReference>
<dbReference type="AlphaFoldDB" id="A0A653EGN8"/>